<sequence>MAAKGIMNQGGGTLAMAKTATPNGLFAMRSAYKVAQEYHSDSSNMVALWKSIWSVKCLNKIRNFFWEACNDIPLVKTSLELVDTDQGGVTIMG</sequence>
<proteinExistence type="predicted"/>
<dbReference type="EMBL" id="LRBV02000005">
    <property type="status" value="NOT_ANNOTATED_CDS"/>
    <property type="molecule type" value="Genomic_DNA"/>
</dbReference>
<protein>
    <recommendedName>
        <fullName evidence="3">Reverse transcriptase zinc-binding domain-containing protein</fullName>
    </recommendedName>
</protein>
<name>A0A7N2R4T4_QUELO</name>
<dbReference type="EnsemblPlants" id="QL05p037234:mrna">
    <property type="protein sequence ID" value="QL05p037234:mrna"/>
    <property type="gene ID" value="QL05p037234"/>
</dbReference>
<accession>A0A7N2R4T4</accession>
<dbReference type="AlphaFoldDB" id="A0A7N2R4T4"/>
<dbReference type="InParanoid" id="A0A7N2R4T4"/>
<keyword evidence="2" id="KW-1185">Reference proteome</keyword>
<dbReference type="Gramene" id="QL05p037234:mrna">
    <property type="protein sequence ID" value="QL05p037234:mrna"/>
    <property type="gene ID" value="QL05p037234"/>
</dbReference>
<evidence type="ECO:0008006" key="3">
    <source>
        <dbReference type="Google" id="ProtNLM"/>
    </source>
</evidence>
<dbReference type="Proteomes" id="UP000594261">
    <property type="component" value="Chromosome 5"/>
</dbReference>
<reference evidence="1 2" key="1">
    <citation type="journal article" date="2016" name="G3 (Bethesda)">
        <title>First Draft Assembly and Annotation of the Genome of a California Endemic Oak Quercus lobata Nee (Fagaceae).</title>
        <authorList>
            <person name="Sork V.L."/>
            <person name="Fitz-Gibbon S.T."/>
            <person name="Puiu D."/>
            <person name="Crepeau M."/>
            <person name="Gugger P.F."/>
            <person name="Sherman R."/>
            <person name="Stevens K."/>
            <person name="Langley C.H."/>
            <person name="Pellegrini M."/>
            <person name="Salzberg S.L."/>
        </authorList>
    </citation>
    <scope>NUCLEOTIDE SEQUENCE [LARGE SCALE GENOMIC DNA]</scope>
    <source>
        <strain evidence="1 2">cv. SW786</strain>
    </source>
</reference>
<organism evidence="1 2">
    <name type="scientific">Quercus lobata</name>
    <name type="common">Valley oak</name>
    <dbReference type="NCBI Taxonomy" id="97700"/>
    <lineage>
        <taxon>Eukaryota</taxon>
        <taxon>Viridiplantae</taxon>
        <taxon>Streptophyta</taxon>
        <taxon>Embryophyta</taxon>
        <taxon>Tracheophyta</taxon>
        <taxon>Spermatophyta</taxon>
        <taxon>Magnoliopsida</taxon>
        <taxon>eudicotyledons</taxon>
        <taxon>Gunneridae</taxon>
        <taxon>Pentapetalae</taxon>
        <taxon>rosids</taxon>
        <taxon>fabids</taxon>
        <taxon>Fagales</taxon>
        <taxon>Fagaceae</taxon>
        <taxon>Quercus</taxon>
    </lineage>
</organism>
<evidence type="ECO:0000313" key="2">
    <source>
        <dbReference type="Proteomes" id="UP000594261"/>
    </source>
</evidence>
<reference evidence="1" key="2">
    <citation type="submission" date="2021-01" db="UniProtKB">
        <authorList>
            <consortium name="EnsemblPlants"/>
        </authorList>
    </citation>
    <scope>IDENTIFICATION</scope>
</reference>
<evidence type="ECO:0000313" key="1">
    <source>
        <dbReference type="EnsemblPlants" id="QL05p037234:mrna"/>
    </source>
</evidence>